<reference evidence="7 8" key="1">
    <citation type="submission" date="2017-06" db="EMBL/GenBank/DDBJ databases">
        <title>Draft genome sequence of a variant of Elsinoe murrayae.</title>
        <authorList>
            <person name="Cheng Q."/>
        </authorList>
    </citation>
    <scope>NUCLEOTIDE SEQUENCE [LARGE SCALE GENOMIC DNA]</scope>
    <source>
        <strain evidence="7 8">CQ-2017a</strain>
    </source>
</reference>
<evidence type="ECO:0000256" key="4">
    <source>
        <dbReference type="ARBA" id="ARBA00022737"/>
    </source>
</evidence>
<keyword evidence="4" id="KW-0677">Repeat</keyword>
<dbReference type="Gene3D" id="1.25.10.10">
    <property type="entry name" value="Leucine-rich Repeat Variant"/>
    <property type="match status" value="3"/>
</dbReference>
<evidence type="ECO:0000256" key="2">
    <source>
        <dbReference type="ARBA" id="ARBA00004496"/>
    </source>
</evidence>
<keyword evidence="8" id="KW-1185">Reference proteome</keyword>
<dbReference type="OrthoDB" id="5559898at2759"/>
<dbReference type="GO" id="GO:0043161">
    <property type="term" value="P:proteasome-mediated ubiquitin-dependent protein catabolic process"/>
    <property type="evidence" value="ECO:0007669"/>
    <property type="project" value="TreeGrafter"/>
</dbReference>
<dbReference type="SMART" id="SM00185">
    <property type="entry name" value="ARM"/>
    <property type="match status" value="4"/>
</dbReference>
<dbReference type="SUPFAM" id="SSF48371">
    <property type="entry name" value="ARM repeat"/>
    <property type="match status" value="1"/>
</dbReference>
<dbReference type="InterPro" id="IPR011989">
    <property type="entry name" value="ARM-like"/>
</dbReference>
<dbReference type="PANTHER" id="PTHR15651:SF7">
    <property type="entry name" value="ARMADILLO REPEAT-CONTAINING PROTEIN 8"/>
    <property type="match status" value="1"/>
</dbReference>
<feature type="region of interest" description="Disordered" evidence="6">
    <location>
        <begin position="720"/>
        <end position="754"/>
    </location>
</feature>
<evidence type="ECO:0000313" key="8">
    <source>
        <dbReference type="Proteomes" id="UP000243797"/>
    </source>
</evidence>
<name>A0A2K1QFJ2_9PEZI</name>
<comment type="subcellular location">
    <subcellularLocation>
        <location evidence="2">Cytoplasm</location>
    </subcellularLocation>
    <subcellularLocation>
        <location evidence="1">Nucleus</location>
    </subcellularLocation>
</comment>
<dbReference type="GO" id="GO:0034657">
    <property type="term" value="C:GID complex"/>
    <property type="evidence" value="ECO:0007669"/>
    <property type="project" value="TreeGrafter"/>
</dbReference>
<protein>
    <submittedName>
        <fullName evidence="7">Uncharacterized protein</fullName>
    </submittedName>
</protein>
<evidence type="ECO:0000256" key="1">
    <source>
        <dbReference type="ARBA" id="ARBA00004123"/>
    </source>
</evidence>
<organism evidence="7 8">
    <name type="scientific">Sphaceloma murrayae</name>
    <dbReference type="NCBI Taxonomy" id="2082308"/>
    <lineage>
        <taxon>Eukaryota</taxon>
        <taxon>Fungi</taxon>
        <taxon>Dikarya</taxon>
        <taxon>Ascomycota</taxon>
        <taxon>Pezizomycotina</taxon>
        <taxon>Dothideomycetes</taxon>
        <taxon>Dothideomycetidae</taxon>
        <taxon>Myriangiales</taxon>
        <taxon>Elsinoaceae</taxon>
        <taxon>Sphaceloma</taxon>
    </lineage>
</organism>
<dbReference type="EMBL" id="NKHZ01000089">
    <property type="protein sequence ID" value="PNS13858.1"/>
    <property type="molecule type" value="Genomic_DNA"/>
</dbReference>
<dbReference type="STRING" id="2082308.A0A2K1QFJ2"/>
<dbReference type="InterPro" id="IPR038739">
    <property type="entry name" value="ARMC8/Vid28"/>
</dbReference>
<sequence>MEAALLESLKVLGSSPDPEIQIHHLRRIKNDTVGHGLRKELIVTNGILATLDDVLATCAKAIGKRQATGGISQWTLDHEAQLQATLIIDTLANGGPAFVSPILLSNVVVHLFNNLQDMPARTIIASLRALNSLATSSVLGELSPSSSTPSPLALQAFGKINCQRLIRLLKSPIYTSEGKQLIDLTAGLIAVACNDDHSRTSLTKAGTLDALAALLADYALHEMKASKDRSNDSRASHLSARTICKIVNALSAIIKNSNYRAFRVLLASSLQRAFNGSCLGTDPSKYTRPENGIQVEALLPRILAPVQKAVSFGSPQFPTLYAATEKFSSELTIGVVTTMDPFYSWLMHLARSLDMPSARLAALQLLALFNASFGLDQMNTANISKTRGRERQLALLALPLSVKLVQDAVTTINLPNDKSVDTIALQEEACSVLAMLIKTSSELQKVAVEAGAIKHISLMLRKSFDPVGVARPMWSAQQKDSIASSTIPSAQMGDAALPVEIAHVMKVRAGALKALAAVALREDVHRKAVIDQGMVNYIIDSLSPLTDAAIANLSSASITCNFNTVPVLVAACEAAKSLSRSVSLLRTSLIDAGIAKPILNLLHHPDADVQVAATSVCCNLVLDFSPMREGLMEAGAIKIFTEHARRSNPALRVASLWALKHLVLHAPKEVRIEVLDEVGPGWLVQAISGSPNADAPSSSTPLGMSTSNALGEQVDLLNAPSTPEMEIDPPSPDSESSSPPSVTYSPSGAPTQTSALRTTLKPNLLAITTLRTLRDRETNPVVQSRAEETDIQEQALDFVRNLINGDDSAYMLDHLNASIGLGRIFELIHSKLEPREGAQRASVQQNSRGTLSMSLSSSPGPMTSPPDAIVHSAINVVVHVAAASARYRQLVIAQKPLLRSLLPFFGHRDGRIRVACLWLVINLTWVEDQSDREDARRRAVELRALGIEERTRALQGDGELDVRERCKVAGRQMDELLVGGRGR</sequence>
<feature type="compositionally biased region" description="Low complexity" evidence="6">
    <location>
        <begin position="849"/>
        <end position="861"/>
    </location>
</feature>
<dbReference type="InterPro" id="IPR000225">
    <property type="entry name" value="Armadillo"/>
</dbReference>
<feature type="compositionally biased region" description="Low complexity" evidence="6">
    <location>
        <begin position="733"/>
        <end position="747"/>
    </location>
</feature>
<dbReference type="PANTHER" id="PTHR15651">
    <property type="entry name" value="ARMADILLO REPEAT-CONTAINING PROTEIN 8"/>
    <property type="match status" value="1"/>
</dbReference>
<evidence type="ECO:0000256" key="5">
    <source>
        <dbReference type="ARBA" id="ARBA00023242"/>
    </source>
</evidence>
<proteinExistence type="predicted"/>
<evidence type="ECO:0000256" key="6">
    <source>
        <dbReference type="SAM" id="MobiDB-lite"/>
    </source>
</evidence>
<evidence type="ECO:0000256" key="3">
    <source>
        <dbReference type="ARBA" id="ARBA00022490"/>
    </source>
</evidence>
<dbReference type="InterPro" id="IPR016024">
    <property type="entry name" value="ARM-type_fold"/>
</dbReference>
<gene>
    <name evidence="7" type="ORF">CAC42_1349</name>
</gene>
<dbReference type="AlphaFoldDB" id="A0A2K1QFJ2"/>
<keyword evidence="5" id="KW-0539">Nucleus</keyword>
<dbReference type="GO" id="GO:0005634">
    <property type="term" value="C:nucleus"/>
    <property type="evidence" value="ECO:0007669"/>
    <property type="project" value="UniProtKB-SubCell"/>
</dbReference>
<keyword evidence="3" id="KW-0963">Cytoplasm</keyword>
<dbReference type="Proteomes" id="UP000243797">
    <property type="component" value="Unassembled WGS sequence"/>
</dbReference>
<accession>A0A2K1QFJ2</accession>
<dbReference type="InParanoid" id="A0A2K1QFJ2"/>
<comment type="caution">
    <text evidence="7">The sequence shown here is derived from an EMBL/GenBank/DDBJ whole genome shotgun (WGS) entry which is preliminary data.</text>
</comment>
<feature type="region of interest" description="Disordered" evidence="6">
    <location>
        <begin position="836"/>
        <end position="863"/>
    </location>
</feature>
<dbReference type="GO" id="GO:0005737">
    <property type="term" value="C:cytoplasm"/>
    <property type="evidence" value="ECO:0007669"/>
    <property type="project" value="UniProtKB-SubCell"/>
</dbReference>
<evidence type="ECO:0000313" key="7">
    <source>
        <dbReference type="EMBL" id="PNS13858.1"/>
    </source>
</evidence>